<proteinExistence type="predicted"/>
<dbReference type="InterPro" id="IPR017439">
    <property type="entry name" value="Amidohydrolase"/>
</dbReference>
<organism evidence="2 3">
    <name type="scientific">Streptomyces fildesensis</name>
    <dbReference type="NCBI Taxonomy" id="375757"/>
    <lineage>
        <taxon>Bacteria</taxon>
        <taxon>Bacillati</taxon>
        <taxon>Actinomycetota</taxon>
        <taxon>Actinomycetes</taxon>
        <taxon>Kitasatosporales</taxon>
        <taxon>Streptomycetaceae</taxon>
        <taxon>Streptomyces</taxon>
    </lineage>
</organism>
<dbReference type="Pfam" id="PF01546">
    <property type="entry name" value="Peptidase_M20"/>
    <property type="match status" value="1"/>
</dbReference>
<dbReference type="Gene3D" id="3.40.630.10">
    <property type="entry name" value="Zn peptidases"/>
    <property type="match status" value="2"/>
</dbReference>
<dbReference type="PANTHER" id="PTHR11014:SF63">
    <property type="entry name" value="METALLOPEPTIDASE, PUTATIVE (AFU_ORTHOLOGUE AFUA_6G09600)-RELATED"/>
    <property type="match status" value="1"/>
</dbReference>
<comment type="caution">
    <text evidence="2">The sequence shown here is derived from an EMBL/GenBank/DDBJ whole genome shotgun (WGS) entry which is preliminary data.</text>
</comment>
<gene>
    <name evidence="2" type="ORF">ACIGXA_04130</name>
</gene>
<accession>A0ABW8C2P8</accession>
<evidence type="ECO:0000259" key="1">
    <source>
        <dbReference type="Pfam" id="PF07687"/>
    </source>
</evidence>
<dbReference type="RefSeq" id="WP_399644205.1">
    <property type="nucleotide sequence ID" value="NZ_JBITYG010000001.1"/>
</dbReference>
<reference evidence="2 3" key="1">
    <citation type="submission" date="2024-10" db="EMBL/GenBank/DDBJ databases">
        <title>The Natural Products Discovery Center: Release of the First 8490 Sequenced Strains for Exploring Actinobacteria Biosynthetic Diversity.</title>
        <authorList>
            <person name="Kalkreuter E."/>
            <person name="Kautsar S.A."/>
            <person name="Yang D."/>
            <person name="Bader C.D."/>
            <person name="Teijaro C.N."/>
            <person name="Fluegel L."/>
            <person name="Davis C.M."/>
            <person name="Simpson J.R."/>
            <person name="Lauterbach L."/>
            <person name="Steele A.D."/>
            <person name="Gui C."/>
            <person name="Meng S."/>
            <person name="Li G."/>
            <person name="Viehrig K."/>
            <person name="Ye F."/>
            <person name="Su P."/>
            <person name="Kiefer A.F."/>
            <person name="Nichols A."/>
            <person name="Cepeda A.J."/>
            <person name="Yan W."/>
            <person name="Fan B."/>
            <person name="Jiang Y."/>
            <person name="Adhikari A."/>
            <person name="Zheng C.-J."/>
            <person name="Schuster L."/>
            <person name="Cowan T.M."/>
            <person name="Smanski M.J."/>
            <person name="Chevrette M.G."/>
            <person name="De Carvalho L.P.S."/>
            <person name="Shen B."/>
        </authorList>
    </citation>
    <scope>NUCLEOTIDE SEQUENCE [LARGE SCALE GENOMIC DNA]</scope>
    <source>
        <strain evidence="2 3">NPDC053399</strain>
    </source>
</reference>
<evidence type="ECO:0000313" key="2">
    <source>
        <dbReference type="EMBL" id="MFI9099690.1"/>
    </source>
</evidence>
<dbReference type="Proteomes" id="UP001614394">
    <property type="component" value="Unassembled WGS sequence"/>
</dbReference>
<sequence>MGPTLSEVNDSPAVPSGALPAGLRAELIAFRRDLSRRPATGRPDSHDAEAAVMARLEQDGLRPRVLPGGTGIVCDIGATDPARPRLALHSDIDAVLLGAGLALAALEREGRLPRPVRLILQPADESAAAGALGAIEAEVLAGVGRILAVHGDPETDAGRIGLRQGPITAAVGRLVLKLDGAGGHSARPHLTTDLVMATAKMATELPAVLARRMDPRSGVRVVWDRIEAGHACNVIPQHAELEGTVRCLDLAAWNDAPDLVHEVIDQVAGMYRAKCEIRYQRVVPPVVNEVESTELLREAITLSRGAHAVEDTGQSLGCADFAWYLEQVPGALARLGLRPAEGSPRHGVHPGETEDAEDPVVIGAELLAGAALLV</sequence>
<dbReference type="SUPFAM" id="SSF55031">
    <property type="entry name" value="Bacterial exopeptidase dimerisation domain"/>
    <property type="match status" value="1"/>
</dbReference>
<name>A0ABW8C2P8_9ACTN</name>
<dbReference type="Pfam" id="PF07687">
    <property type="entry name" value="M20_dimer"/>
    <property type="match status" value="1"/>
</dbReference>
<dbReference type="Gene3D" id="3.30.70.360">
    <property type="match status" value="1"/>
</dbReference>
<protein>
    <submittedName>
        <fullName evidence="2">Amidohydrolase</fullName>
    </submittedName>
</protein>
<keyword evidence="3" id="KW-1185">Reference proteome</keyword>
<dbReference type="InterPro" id="IPR011650">
    <property type="entry name" value="Peptidase_M20_dimer"/>
</dbReference>
<dbReference type="InterPro" id="IPR002933">
    <property type="entry name" value="Peptidase_M20"/>
</dbReference>
<dbReference type="NCBIfam" id="TIGR01891">
    <property type="entry name" value="amidohydrolases"/>
    <property type="match status" value="1"/>
</dbReference>
<dbReference type="InterPro" id="IPR036264">
    <property type="entry name" value="Bact_exopeptidase_dim_dom"/>
</dbReference>
<dbReference type="PANTHER" id="PTHR11014">
    <property type="entry name" value="PEPTIDASE M20 FAMILY MEMBER"/>
    <property type="match status" value="1"/>
</dbReference>
<dbReference type="SUPFAM" id="SSF53187">
    <property type="entry name" value="Zn-dependent exopeptidases"/>
    <property type="match status" value="1"/>
</dbReference>
<feature type="domain" description="Peptidase M20 dimerisation" evidence="1">
    <location>
        <begin position="175"/>
        <end position="268"/>
    </location>
</feature>
<evidence type="ECO:0000313" key="3">
    <source>
        <dbReference type="Proteomes" id="UP001614394"/>
    </source>
</evidence>
<dbReference type="EMBL" id="JBITYG010000001">
    <property type="protein sequence ID" value="MFI9099690.1"/>
    <property type="molecule type" value="Genomic_DNA"/>
</dbReference>